<protein>
    <submittedName>
        <fullName evidence="2">Uncharacterized protein</fullName>
    </submittedName>
</protein>
<organism evidence="2 3">
    <name type="scientific">Actinoplanes lobatus</name>
    <dbReference type="NCBI Taxonomy" id="113568"/>
    <lineage>
        <taxon>Bacteria</taxon>
        <taxon>Bacillati</taxon>
        <taxon>Actinomycetota</taxon>
        <taxon>Actinomycetes</taxon>
        <taxon>Micromonosporales</taxon>
        <taxon>Micromonosporaceae</taxon>
        <taxon>Actinoplanes</taxon>
    </lineage>
</organism>
<feature type="chain" id="PRO_5039731082" evidence="1">
    <location>
        <begin position="21"/>
        <end position="306"/>
    </location>
</feature>
<feature type="signal peptide" evidence="1">
    <location>
        <begin position="1"/>
        <end position="20"/>
    </location>
</feature>
<gene>
    <name evidence="2" type="ORF">BJ964_003355</name>
</gene>
<evidence type="ECO:0000313" key="3">
    <source>
        <dbReference type="Proteomes" id="UP000590511"/>
    </source>
</evidence>
<sequence length="306" mass="32711">MAITTSLLLLSGLSATAASAAPAASTTSSVTSTKISGTFYYAKDNYNGEKFLSYRSGKLRTVLNGYKANYAEFSPNGKRLAYVTEAGRLQVSNPDGTHVRKLSLRVAPFGYGPNWTANGKGLIVARKSDNKAGVVQVSNGKFTPLPRSIQGIHIRMTGDGKRYLWSDGTGGIWSARVDGTDVKRVPVLGKQDRTNPKQLRAYDIVSTNRDGSRITVDLIKGNETDGDLGSGQVADAVVDTKTGKPIALPVRGRVSQVLLLSNGRLLVRSGPASKRVLTLLSAKGKVLASKTEPSSLRNLTLRDYLP</sequence>
<dbReference type="EMBL" id="JACHNC010000001">
    <property type="protein sequence ID" value="MBB4749194.1"/>
    <property type="molecule type" value="Genomic_DNA"/>
</dbReference>
<dbReference type="AlphaFoldDB" id="A0A7W7MGA6"/>
<evidence type="ECO:0000256" key="1">
    <source>
        <dbReference type="SAM" id="SignalP"/>
    </source>
</evidence>
<dbReference type="InterPro" id="IPR011042">
    <property type="entry name" value="6-blade_b-propeller_TolB-like"/>
</dbReference>
<dbReference type="SUPFAM" id="SSF82171">
    <property type="entry name" value="DPP6 N-terminal domain-like"/>
    <property type="match status" value="1"/>
</dbReference>
<comment type="caution">
    <text evidence="2">The sequence shown here is derived from an EMBL/GenBank/DDBJ whole genome shotgun (WGS) entry which is preliminary data.</text>
</comment>
<dbReference type="Gene3D" id="2.120.10.30">
    <property type="entry name" value="TolB, C-terminal domain"/>
    <property type="match status" value="1"/>
</dbReference>
<name>A0A7W7MGA6_9ACTN</name>
<reference evidence="2 3" key="1">
    <citation type="submission" date="2020-08" db="EMBL/GenBank/DDBJ databases">
        <title>Sequencing the genomes of 1000 actinobacteria strains.</title>
        <authorList>
            <person name="Klenk H.-P."/>
        </authorList>
    </citation>
    <scope>NUCLEOTIDE SEQUENCE [LARGE SCALE GENOMIC DNA]</scope>
    <source>
        <strain evidence="2 3">DSM 43150</strain>
    </source>
</reference>
<proteinExistence type="predicted"/>
<evidence type="ECO:0000313" key="2">
    <source>
        <dbReference type="EMBL" id="MBB4749194.1"/>
    </source>
</evidence>
<keyword evidence="1" id="KW-0732">Signal</keyword>
<dbReference type="RefSeq" id="WP_188121554.1">
    <property type="nucleotide sequence ID" value="NZ_BOMP01000157.1"/>
</dbReference>
<accession>A0A7W7MGA6</accession>
<dbReference type="Proteomes" id="UP000590511">
    <property type="component" value="Unassembled WGS sequence"/>
</dbReference>